<evidence type="ECO:0000313" key="2">
    <source>
        <dbReference type="EMBL" id="KAG0147514.1"/>
    </source>
</evidence>
<feature type="region of interest" description="Disordered" evidence="1">
    <location>
        <begin position="214"/>
        <end position="257"/>
    </location>
</feature>
<dbReference type="GO" id="GO:0016788">
    <property type="term" value="F:hydrolase activity, acting on ester bonds"/>
    <property type="evidence" value="ECO:0007669"/>
    <property type="project" value="InterPro"/>
</dbReference>
<evidence type="ECO:0000256" key="1">
    <source>
        <dbReference type="SAM" id="MobiDB-lite"/>
    </source>
</evidence>
<gene>
    <name evidence="2" type="ORF">CROQUDRAFT_42747</name>
</gene>
<dbReference type="InterPro" id="IPR036514">
    <property type="entry name" value="SGNH_hydro_sf"/>
</dbReference>
<comment type="caution">
    <text evidence="2">The sequence shown here is derived from an EMBL/GenBank/DDBJ whole genome shotgun (WGS) entry which is preliminary data.</text>
</comment>
<name>A0A9P6NNR8_9BASI</name>
<dbReference type="InterPro" id="IPR001087">
    <property type="entry name" value="GDSL"/>
</dbReference>
<keyword evidence="3" id="KW-1185">Reference proteome</keyword>
<accession>A0A9P6NNR8</accession>
<dbReference type="SUPFAM" id="SSF52266">
    <property type="entry name" value="SGNH hydrolase"/>
    <property type="match status" value="1"/>
</dbReference>
<evidence type="ECO:0000313" key="3">
    <source>
        <dbReference type="Proteomes" id="UP000886653"/>
    </source>
</evidence>
<dbReference type="OrthoDB" id="1600564at2759"/>
<proteinExistence type="predicted"/>
<sequence length="257" mass="28454">MWTEWLAVLLGNKTVVKNYAVSGATVDHSLWRSASQKADMGGEVEVFICQKNKIDSPTTLTTLFFGNNDISASKIESNDQPSLAPAAERFLVETEKLINVGLTNLLVLTPAFSGAAEREFGTVLWKGLNDLKRRYHNLKFITANLAELYNAIKGSPSSFGYRSLDSCLPRNNDVTKACKDPDYHLYWLFSHPQQYTHKLHAEYIMKISETCTVSDSKHDSTDPLSTGASSPEDGPITSVSVPENCKHVPVPPQPKCF</sequence>
<dbReference type="Proteomes" id="UP000886653">
    <property type="component" value="Unassembled WGS sequence"/>
</dbReference>
<dbReference type="AlphaFoldDB" id="A0A9P6NNR8"/>
<organism evidence="2 3">
    <name type="scientific">Cronartium quercuum f. sp. fusiforme G11</name>
    <dbReference type="NCBI Taxonomy" id="708437"/>
    <lineage>
        <taxon>Eukaryota</taxon>
        <taxon>Fungi</taxon>
        <taxon>Dikarya</taxon>
        <taxon>Basidiomycota</taxon>
        <taxon>Pucciniomycotina</taxon>
        <taxon>Pucciniomycetes</taxon>
        <taxon>Pucciniales</taxon>
        <taxon>Coleosporiaceae</taxon>
        <taxon>Cronartium</taxon>
    </lineage>
</organism>
<dbReference type="Gene3D" id="3.40.50.1110">
    <property type="entry name" value="SGNH hydrolase"/>
    <property type="match status" value="1"/>
</dbReference>
<dbReference type="Pfam" id="PF00657">
    <property type="entry name" value="Lipase_GDSL"/>
    <property type="match status" value="1"/>
</dbReference>
<protein>
    <submittedName>
        <fullName evidence="2">Uncharacterized protein</fullName>
    </submittedName>
</protein>
<dbReference type="EMBL" id="MU167247">
    <property type="protein sequence ID" value="KAG0147514.1"/>
    <property type="molecule type" value="Genomic_DNA"/>
</dbReference>
<reference evidence="2" key="1">
    <citation type="submission" date="2013-11" db="EMBL/GenBank/DDBJ databases">
        <title>Genome sequence of the fusiform rust pathogen reveals effectors for host alternation and coevolution with pine.</title>
        <authorList>
            <consortium name="DOE Joint Genome Institute"/>
            <person name="Smith K."/>
            <person name="Pendleton A."/>
            <person name="Kubisiak T."/>
            <person name="Anderson C."/>
            <person name="Salamov A."/>
            <person name="Aerts A."/>
            <person name="Riley R."/>
            <person name="Clum A."/>
            <person name="Lindquist E."/>
            <person name="Ence D."/>
            <person name="Campbell M."/>
            <person name="Kronenberg Z."/>
            <person name="Feau N."/>
            <person name="Dhillon B."/>
            <person name="Hamelin R."/>
            <person name="Burleigh J."/>
            <person name="Smith J."/>
            <person name="Yandell M."/>
            <person name="Nelson C."/>
            <person name="Grigoriev I."/>
            <person name="Davis J."/>
        </authorList>
    </citation>
    <scope>NUCLEOTIDE SEQUENCE</scope>
    <source>
        <strain evidence="2">G11</strain>
    </source>
</reference>